<dbReference type="AlphaFoldDB" id="A0A409X0C4"/>
<keyword evidence="3" id="KW-1185">Reference proteome</keyword>
<dbReference type="EMBL" id="NHTK01004917">
    <property type="protein sequence ID" value="PPQ84235.1"/>
    <property type="molecule type" value="Genomic_DNA"/>
</dbReference>
<sequence>MYDGHVALSCDDTKLLPALRLFYDHDNQCHFLIGGTEGPIRVADPNQVQTVLAELQVRFWCLTLPSPKIPPVLVAAVPIGDDLTVHDLFPLLKTVIDGLIDHDIRIVSYASDGSEVERGVQERLLTLGEKTVYVIKNPHHNRPDTCIRFTIYRGQAICIVQDSKHALKTFRNKLFSGARFLILFNYNATYRRIRRILDESGSIRKRDVKKLDRQDDNAAARLFSAATLEHLVDNHKDDALGEIVYLFALGELVDAFQNRSMKHSERLQIALRSRYFLDSWDAYLKVCQYPKGRFHISREGLNILDILIESLIALIMHLRLKIREAVLNTHTSNSKESAAGLSHFPLDAEIQLLAKAAADEADSLVSLLGVNPVQLFAAHSLTVKQCAHFQPGLLSIDSWFKGSPGDSASNASDLEFDTDSDESDSGEELSESRTIQQLLELEERSHLAHSHKDDVRMENLTLALVSVLADDASRAFALAEEDETSELKKMADADAEHVQLLQQELQNIRRNIAVPHVTTSHLEPQKPYGLGGLLVDSLGLSTLVSLRKQHQTRHAALGIRTRIPMTSKCKEAESTRAEIRREMEAVLKQYQDVQGIGTELERSHRWRAPAPGGRDAIMDGEAAPQLRAGTSTNAGAVAEKSAKEEIQQKRANAFKKASVEAPYVSRLASAQIIIRSVKWSPYTPGPAVKTEHMLPSLTRLQSLQSLQSHTLACKFFNIVKLVILALAQKRIEAAYKFFNSRKRKKADGDKSGGVRGVEDEIQHVDESDTYMPGTGWERKNRKNPKESLFFEPRYNIRTSWERTASTYMKSGRETTQNDPNRPDTKPIFHI</sequence>
<feature type="compositionally biased region" description="Acidic residues" evidence="1">
    <location>
        <begin position="414"/>
        <end position="429"/>
    </location>
</feature>
<evidence type="ECO:0000256" key="1">
    <source>
        <dbReference type="SAM" id="MobiDB-lite"/>
    </source>
</evidence>
<reference evidence="2 3" key="1">
    <citation type="journal article" date="2018" name="Evol. Lett.">
        <title>Horizontal gene cluster transfer increased hallucinogenic mushroom diversity.</title>
        <authorList>
            <person name="Reynolds H.T."/>
            <person name="Vijayakumar V."/>
            <person name="Gluck-Thaler E."/>
            <person name="Korotkin H.B."/>
            <person name="Matheny P.B."/>
            <person name="Slot J.C."/>
        </authorList>
    </citation>
    <scope>NUCLEOTIDE SEQUENCE [LARGE SCALE GENOMIC DNA]</scope>
    <source>
        <strain evidence="2 3">2629</strain>
    </source>
</reference>
<protein>
    <submittedName>
        <fullName evidence="2">Uncharacterized protein</fullName>
    </submittedName>
</protein>
<dbReference type="Proteomes" id="UP000284842">
    <property type="component" value="Unassembled WGS sequence"/>
</dbReference>
<dbReference type="InParanoid" id="A0A409X0C4"/>
<dbReference type="STRING" id="181874.A0A409X0C4"/>
<name>A0A409X0C4_9AGAR</name>
<dbReference type="OrthoDB" id="73076at2759"/>
<feature type="region of interest" description="Disordered" evidence="1">
    <location>
        <begin position="807"/>
        <end position="830"/>
    </location>
</feature>
<feature type="compositionally biased region" description="Polar residues" evidence="1">
    <location>
        <begin position="807"/>
        <end position="819"/>
    </location>
</feature>
<proteinExistence type="predicted"/>
<feature type="region of interest" description="Disordered" evidence="1">
    <location>
        <begin position="409"/>
        <end position="433"/>
    </location>
</feature>
<organism evidence="2 3">
    <name type="scientific">Panaeolus cyanescens</name>
    <dbReference type="NCBI Taxonomy" id="181874"/>
    <lineage>
        <taxon>Eukaryota</taxon>
        <taxon>Fungi</taxon>
        <taxon>Dikarya</taxon>
        <taxon>Basidiomycota</taxon>
        <taxon>Agaricomycotina</taxon>
        <taxon>Agaricomycetes</taxon>
        <taxon>Agaricomycetidae</taxon>
        <taxon>Agaricales</taxon>
        <taxon>Agaricineae</taxon>
        <taxon>Galeropsidaceae</taxon>
        <taxon>Panaeolus</taxon>
    </lineage>
</organism>
<feature type="compositionally biased region" description="Basic and acidic residues" evidence="1">
    <location>
        <begin position="820"/>
        <end position="830"/>
    </location>
</feature>
<accession>A0A409X0C4</accession>
<comment type="caution">
    <text evidence="2">The sequence shown here is derived from an EMBL/GenBank/DDBJ whole genome shotgun (WGS) entry which is preliminary data.</text>
</comment>
<evidence type="ECO:0000313" key="2">
    <source>
        <dbReference type="EMBL" id="PPQ84235.1"/>
    </source>
</evidence>
<gene>
    <name evidence="2" type="ORF">CVT24_004308</name>
</gene>
<evidence type="ECO:0000313" key="3">
    <source>
        <dbReference type="Proteomes" id="UP000284842"/>
    </source>
</evidence>